<feature type="transmembrane region" description="Helical" evidence="7">
    <location>
        <begin position="308"/>
        <end position="333"/>
    </location>
</feature>
<gene>
    <name evidence="9" type="ORF">F0L46_15675</name>
</gene>
<dbReference type="InterPro" id="IPR010656">
    <property type="entry name" value="DctM"/>
</dbReference>
<comment type="subcellular location">
    <subcellularLocation>
        <location evidence="1 7">Cell inner membrane</location>
        <topology evidence="1 7">Multi-pass membrane protein</topology>
    </subcellularLocation>
</comment>
<feature type="transmembrane region" description="Helical" evidence="7">
    <location>
        <begin position="245"/>
        <end position="262"/>
    </location>
</feature>
<proteinExistence type="inferred from homology"/>
<comment type="similarity">
    <text evidence="7">Belongs to the TRAP transporter large permease family.</text>
</comment>
<dbReference type="OrthoDB" id="9783448at2"/>
<dbReference type="AlphaFoldDB" id="A0A5B2VAW0"/>
<sequence>MSGMTIALIGFAGMLGLIALRMPVGLALFVTGSLGYIHYTGLSVFMSYLKTTPYFLFSNYTLSVIPLFILMGAFAERSGLSQDLFRAANALVGHRRGGMAMGVIGASSAFGAICGSSVATTATFGRAALPELLRYRYAPSLATGTIAVGGTLGILIPPSVILVVYAISTEQNIVKLFQAALLPGLLATLFYILTIAIVVRRNPDLAPPHERVTSAERRRALIAVWPVMVVAVLVVGGIYGGVFTPTEGAAVGSAAMLAISLLRRSLSFADFKTSLLQTAETTALIFLILLGAEVFNAFLAFTQLPTDAATAIAGLGYPPYAVLAILLAAYIVLGAVMDELAMILLTLPVFFPIVSALDFGLLPDETAIWFGILVLIVVGIGLTAPPIGLNVFVISAIARTVPITQTYRGVLPFLAADIVRLLLCVAFPGLSLLLVRLLS</sequence>
<evidence type="ECO:0000256" key="4">
    <source>
        <dbReference type="ARBA" id="ARBA00022692"/>
    </source>
</evidence>
<dbReference type="InterPro" id="IPR004681">
    <property type="entry name" value="TRAP_DctM"/>
</dbReference>
<dbReference type="PIRSF" id="PIRSF006066">
    <property type="entry name" value="HI0050"/>
    <property type="match status" value="1"/>
</dbReference>
<accession>A0A5B2VAW0</accession>
<feature type="domain" description="TRAP C4-dicarboxylate transport system permease DctM subunit" evidence="8">
    <location>
        <begin position="12"/>
        <end position="429"/>
    </location>
</feature>
<feature type="transmembrane region" description="Helical" evidence="7">
    <location>
        <begin position="179"/>
        <end position="199"/>
    </location>
</feature>
<dbReference type="EMBL" id="VUOA01000028">
    <property type="protein sequence ID" value="KAA2236151.1"/>
    <property type="molecule type" value="Genomic_DNA"/>
</dbReference>
<evidence type="ECO:0000256" key="3">
    <source>
        <dbReference type="ARBA" id="ARBA00022519"/>
    </source>
</evidence>
<comment type="subunit">
    <text evidence="7">The complex comprises the extracytoplasmic solute receptor protein and the two transmembrane proteins.</text>
</comment>
<dbReference type="PANTHER" id="PTHR33362:SF5">
    <property type="entry name" value="C4-DICARBOXYLATE TRAP TRANSPORTER LARGE PERMEASE PROTEIN DCTM"/>
    <property type="match status" value="1"/>
</dbReference>
<comment type="function">
    <text evidence="7">Part of the tripartite ATP-independent periplasmic (TRAP) transport system.</text>
</comment>
<evidence type="ECO:0000256" key="2">
    <source>
        <dbReference type="ARBA" id="ARBA00022475"/>
    </source>
</evidence>
<dbReference type="Proteomes" id="UP000323142">
    <property type="component" value="Unassembled WGS sequence"/>
</dbReference>
<reference evidence="9 10" key="1">
    <citation type="submission" date="2019-09" db="EMBL/GenBank/DDBJ databases">
        <title>Salinarimonas rosea gen. nov., sp. nov., a new member of the a-2 subgroup of the Proteobacteria.</title>
        <authorList>
            <person name="Liu J."/>
        </authorList>
    </citation>
    <scope>NUCLEOTIDE SEQUENCE [LARGE SCALE GENOMIC DNA]</scope>
    <source>
        <strain evidence="9 10">BN140002</strain>
    </source>
</reference>
<dbReference type="GO" id="GO:0005886">
    <property type="term" value="C:plasma membrane"/>
    <property type="evidence" value="ECO:0007669"/>
    <property type="project" value="UniProtKB-SubCell"/>
</dbReference>
<feature type="transmembrane region" description="Helical" evidence="7">
    <location>
        <begin position="368"/>
        <end position="398"/>
    </location>
</feature>
<feature type="transmembrane region" description="Helical" evidence="7">
    <location>
        <begin position="141"/>
        <end position="167"/>
    </location>
</feature>
<protein>
    <recommendedName>
        <fullName evidence="7">TRAP transporter large permease protein</fullName>
    </recommendedName>
</protein>
<evidence type="ECO:0000256" key="5">
    <source>
        <dbReference type="ARBA" id="ARBA00022989"/>
    </source>
</evidence>
<dbReference type="Pfam" id="PF06808">
    <property type="entry name" value="DctM"/>
    <property type="match status" value="1"/>
</dbReference>
<organism evidence="9 10">
    <name type="scientific">Salinarimonas soli</name>
    <dbReference type="NCBI Taxonomy" id="1638099"/>
    <lineage>
        <taxon>Bacteria</taxon>
        <taxon>Pseudomonadati</taxon>
        <taxon>Pseudomonadota</taxon>
        <taxon>Alphaproteobacteria</taxon>
        <taxon>Hyphomicrobiales</taxon>
        <taxon>Salinarimonadaceae</taxon>
        <taxon>Salinarimonas</taxon>
    </lineage>
</organism>
<feature type="transmembrane region" description="Helical" evidence="7">
    <location>
        <begin position="220"/>
        <end position="239"/>
    </location>
</feature>
<evidence type="ECO:0000313" key="10">
    <source>
        <dbReference type="Proteomes" id="UP000323142"/>
    </source>
</evidence>
<feature type="transmembrane region" description="Helical" evidence="7">
    <location>
        <begin position="340"/>
        <end position="362"/>
    </location>
</feature>
<feature type="transmembrane region" description="Helical" evidence="7">
    <location>
        <begin position="54"/>
        <end position="75"/>
    </location>
</feature>
<feature type="transmembrane region" description="Helical" evidence="7">
    <location>
        <begin position="109"/>
        <end position="129"/>
    </location>
</feature>
<reference evidence="9 10" key="2">
    <citation type="submission" date="2019-09" db="EMBL/GenBank/DDBJ databases">
        <authorList>
            <person name="Jin C."/>
        </authorList>
    </citation>
    <scope>NUCLEOTIDE SEQUENCE [LARGE SCALE GENOMIC DNA]</scope>
    <source>
        <strain evidence="9 10">BN140002</strain>
    </source>
</reference>
<comment type="caution">
    <text evidence="9">The sequence shown here is derived from an EMBL/GenBank/DDBJ whole genome shotgun (WGS) entry which is preliminary data.</text>
</comment>
<feature type="transmembrane region" description="Helical" evidence="7">
    <location>
        <begin position="410"/>
        <end position="435"/>
    </location>
</feature>
<evidence type="ECO:0000313" key="9">
    <source>
        <dbReference type="EMBL" id="KAA2236151.1"/>
    </source>
</evidence>
<evidence type="ECO:0000256" key="7">
    <source>
        <dbReference type="RuleBase" id="RU369079"/>
    </source>
</evidence>
<keyword evidence="6 7" id="KW-0472">Membrane</keyword>
<keyword evidence="10" id="KW-1185">Reference proteome</keyword>
<dbReference type="NCBIfam" id="TIGR00786">
    <property type="entry name" value="dctM"/>
    <property type="match status" value="1"/>
</dbReference>
<dbReference type="GO" id="GO:0022857">
    <property type="term" value="F:transmembrane transporter activity"/>
    <property type="evidence" value="ECO:0007669"/>
    <property type="project" value="UniProtKB-UniRule"/>
</dbReference>
<dbReference type="RefSeq" id="WP_149819193.1">
    <property type="nucleotide sequence ID" value="NZ_VUOA01000028.1"/>
</dbReference>
<feature type="transmembrane region" description="Helical" evidence="7">
    <location>
        <begin position="283"/>
        <end position="302"/>
    </location>
</feature>
<evidence type="ECO:0000256" key="1">
    <source>
        <dbReference type="ARBA" id="ARBA00004429"/>
    </source>
</evidence>
<keyword evidence="2" id="KW-1003">Cell membrane</keyword>
<evidence type="ECO:0000256" key="6">
    <source>
        <dbReference type="ARBA" id="ARBA00023136"/>
    </source>
</evidence>
<keyword evidence="7" id="KW-0813">Transport</keyword>
<name>A0A5B2VAW0_9HYPH</name>
<keyword evidence="5 7" id="KW-1133">Transmembrane helix</keyword>
<dbReference type="PANTHER" id="PTHR33362">
    <property type="entry name" value="SIALIC ACID TRAP TRANSPORTER PERMEASE PROTEIN SIAT-RELATED"/>
    <property type="match status" value="1"/>
</dbReference>
<keyword evidence="4 7" id="KW-0812">Transmembrane</keyword>
<keyword evidence="3 7" id="KW-0997">Cell inner membrane</keyword>
<evidence type="ECO:0000259" key="8">
    <source>
        <dbReference type="Pfam" id="PF06808"/>
    </source>
</evidence>
<feature type="transmembrane region" description="Helical" evidence="7">
    <location>
        <begin position="6"/>
        <end position="34"/>
    </location>
</feature>